<feature type="non-terminal residue" evidence="1">
    <location>
        <position position="1"/>
    </location>
</feature>
<reference evidence="1" key="1">
    <citation type="journal article" date="2014" name="Front. Microbiol.">
        <title>High frequency of phylogenetically diverse reductive dehalogenase-homologous genes in deep subseafloor sedimentary metagenomes.</title>
        <authorList>
            <person name="Kawai M."/>
            <person name="Futagami T."/>
            <person name="Toyoda A."/>
            <person name="Takaki Y."/>
            <person name="Nishi S."/>
            <person name="Hori S."/>
            <person name="Arai W."/>
            <person name="Tsubouchi T."/>
            <person name="Morono Y."/>
            <person name="Uchiyama I."/>
            <person name="Ito T."/>
            <person name="Fujiyama A."/>
            <person name="Inagaki F."/>
            <person name="Takami H."/>
        </authorList>
    </citation>
    <scope>NUCLEOTIDE SEQUENCE</scope>
    <source>
        <strain evidence="1">Expedition CK06-06</strain>
    </source>
</reference>
<protein>
    <submittedName>
        <fullName evidence="1">Uncharacterized protein</fullName>
    </submittedName>
</protein>
<dbReference type="AlphaFoldDB" id="X0WRD3"/>
<evidence type="ECO:0000313" key="1">
    <source>
        <dbReference type="EMBL" id="GAG33484.1"/>
    </source>
</evidence>
<dbReference type="EMBL" id="BARS01046837">
    <property type="protein sequence ID" value="GAG33484.1"/>
    <property type="molecule type" value="Genomic_DNA"/>
</dbReference>
<sequence>YVFHWTTTGGKLMANVGKAIHTGHQVWFSDWDVGGAMLAFTADYDKLIGAEADGLEPKDPCQRENVYAIVEQYYLTHPKEFYPFEPIVEGIEKVHSAPLVDDVQFFGLVDLPAREKKTNALCVVDHKNRFGYISEWWTKKFSLTSQFSGYIWVLQKMYNEIVPSVYINAIQVQKLPDPTTTRCKTHKVPYKECRLQHATSQMFISSRTPLAIQCWETQAIALARKFKLLKTAFTSVDMVPYAPDE</sequence>
<proteinExistence type="predicted"/>
<organism evidence="1">
    <name type="scientific">marine sediment metagenome</name>
    <dbReference type="NCBI Taxonomy" id="412755"/>
    <lineage>
        <taxon>unclassified sequences</taxon>
        <taxon>metagenomes</taxon>
        <taxon>ecological metagenomes</taxon>
    </lineage>
</organism>
<gene>
    <name evidence="1" type="ORF">S01H1_70430</name>
</gene>
<comment type="caution">
    <text evidence="1">The sequence shown here is derived from an EMBL/GenBank/DDBJ whole genome shotgun (WGS) entry which is preliminary data.</text>
</comment>
<feature type="non-terminal residue" evidence="1">
    <location>
        <position position="245"/>
    </location>
</feature>
<accession>X0WRD3</accession>
<name>X0WRD3_9ZZZZ</name>